<reference evidence="1" key="1">
    <citation type="submission" date="2014-08" db="EMBL/GenBank/DDBJ databases">
        <title>Comparative genomics of the Paenibacillus odorifer group.</title>
        <authorList>
            <person name="den Bakker H.C."/>
            <person name="Tsai Y.-C.Y.-C."/>
            <person name="Martin N."/>
            <person name="Korlach J."/>
            <person name="Wiedmann M."/>
        </authorList>
    </citation>
    <scope>NUCLEOTIDE SEQUENCE [LARGE SCALE GENOMIC DNA]</scope>
    <source>
        <strain evidence="1">DSM 13188</strain>
    </source>
</reference>
<evidence type="ECO:0000313" key="2">
    <source>
        <dbReference type="Proteomes" id="UP000029518"/>
    </source>
</evidence>
<sequence>MNNDKVMENLVTNWGLPKCLERDKEHIIFKFDDEGITGTSERGYHCNVRDVKFCLYNERTDKVVFSMDFFKGSPSLPGRHMSRIVLELLYVHDESLRRKGVASYYFNRLREYALEEKVKCIYVRADANANNFKNDDRLNALNQTELEMFYKIKSTLEMPVYVES</sequence>
<accession>A0A089LFM1</accession>
<dbReference type="KEGG" id="pbd:PBOR_24005"/>
<dbReference type="HOGENOM" id="CLU_1544534_0_0_9"/>
<evidence type="ECO:0000313" key="1">
    <source>
        <dbReference type="EMBL" id="AIQ59677.1"/>
    </source>
</evidence>
<dbReference type="Proteomes" id="UP000029518">
    <property type="component" value="Chromosome"/>
</dbReference>
<dbReference type="OrthoDB" id="2989503at2"/>
<dbReference type="EMBL" id="CP009285">
    <property type="protein sequence ID" value="AIQ59677.1"/>
    <property type="molecule type" value="Genomic_DNA"/>
</dbReference>
<name>A0A089LFM1_PAEBO</name>
<protein>
    <recommendedName>
        <fullName evidence="3">N-acetyltransferase domain-containing protein</fullName>
    </recommendedName>
</protein>
<organism evidence="1 2">
    <name type="scientific">Paenibacillus borealis</name>
    <dbReference type="NCBI Taxonomy" id="160799"/>
    <lineage>
        <taxon>Bacteria</taxon>
        <taxon>Bacillati</taxon>
        <taxon>Bacillota</taxon>
        <taxon>Bacilli</taxon>
        <taxon>Bacillales</taxon>
        <taxon>Paenibacillaceae</taxon>
        <taxon>Paenibacillus</taxon>
    </lineage>
</organism>
<dbReference type="AlphaFoldDB" id="A0A089LFM1"/>
<keyword evidence="2" id="KW-1185">Reference proteome</keyword>
<dbReference type="RefSeq" id="WP_042215763.1">
    <property type="nucleotide sequence ID" value="NZ_CP009285.1"/>
</dbReference>
<proteinExistence type="predicted"/>
<gene>
    <name evidence="1" type="ORF">PBOR_24005</name>
</gene>
<evidence type="ECO:0008006" key="3">
    <source>
        <dbReference type="Google" id="ProtNLM"/>
    </source>
</evidence>